<dbReference type="RefSeq" id="WP_208272163.1">
    <property type="nucleotide sequence ID" value="NZ_BAAAGM010000086.1"/>
</dbReference>
<reference evidence="2 3" key="1">
    <citation type="submission" date="2021-03" db="EMBL/GenBank/DDBJ databases">
        <authorList>
            <person name="Kanchanasin P."/>
            <person name="Saeng-In P."/>
            <person name="Phongsopitanun W."/>
            <person name="Yuki M."/>
            <person name="Kudo T."/>
            <person name="Ohkuma M."/>
            <person name="Tanasupawat S."/>
        </authorList>
    </citation>
    <scope>NUCLEOTIDE SEQUENCE [LARGE SCALE GENOMIC DNA]</scope>
    <source>
        <strain evidence="2 3">L46</strain>
    </source>
</reference>
<keyword evidence="3" id="KW-1185">Reference proteome</keyword>
<dbReference type="Gene3D" id="1.10.1660.10">
    <property type="match status" value="1"/>
</dbReference>
<evidence type="ECO:0000313" key="2">
    <source>
        <dbReference type="EMBL" id="MBO2443855.1"/>
    </source>
</evidence>
<organism evidence="2 3">
    <name type="scientific">Actinomadura nitritigenes</name>
    <dbReference type="NCBI Taxonomy" id="134602"/>
    <lineage>
        <taxon>Bacteria</taxon>
        <taxon>Bacillati</taxon>
        <taxon>Actinomycetota</taxon>
        <taxon>Actinomycetes</taxon>
        <taxon>Streptosporangiales</taxon>
        <taxon>Thermomonosporaceae</taxon>
        <taxon>Actinomadura</taxon>
    </lineage>
</organism>
<name>A0ABS3RCN6_9ACTN</name>
<feature type="region of interest" description="Disordered" evidence="1">
    <location>
        <begin position="99"/>
        <end position="121"/>
    </location>
</feature>
<sequence>MEQLLPGTVYAIVRTPPSRLSLETFASTAGAHPVLVRRLVRLGLLDASADASGELWFAPEQLSEFGRLQRLRAGLSLNYAALGLVVELLDRIADLERALRRGPPHTTSPHTTGGRQWTPTA</sequence>
<proteinExistence type="predicted"/>
<accession>A0ABS3RCN6</accession>
<feature type="compositionally biased region" description="Low complexity" evidence="1">
    <location>
        <begin position="104"/>
        <end position="115"/>
    </location>
</feature>
<evidence type="ECO:0000256" key="1">
    <source>
        <dbReference type="SAM" id="MobiDB-lite"/>
    </source>
</evidence>
<gene>
    <name evidence="2" type="ORF">J4557_40670</name>
</gene>
<comment type="caution">
    <text evidence="2">The sequence shown here is derived from an EMBL/GenBank/DDBJ whole genome shotgun (WGS) entry which is preliminary data.</text>
</comment>
<dbReference type="Proteomes" id="UP000666915">
    <property type="component" value="Unassembled WGS sequence"/>
</dbReference>
<evidence type="ECO:0000313" key="3">
    <source>
        <dbReference type="Proteomes" id="UP000666915"/>
    </source>
</evidence>
<dbReference type="Pfam" id="PF13591">
    <property type="entry name" value="MerR_2"/>
    <property type="match status" value="1"/>
</dbReference>
<dbReference type="EMBL" id="JAGEOK010000037">
    <property type="protein sequence ID" value="MBO2443855.1"/>
    <property type="molecule type" value="Genomic_DNA"/>
</dbReference>
<protein>
    <submittedName>
        <fullName evidence="2">MerR family transcriptional regulator</fullName>
    </submittedName>
</protein>